<sequence length="343" mass="37908">MSMQFSKQPGQETGRFRRIGFLVFPDCEILDVCGPFEAFFFADHWLSRLGKTEELGYQPIIMAATPGPVRTMSGTEIVATHSFNEIRGGLDTLIVAGGTGVELACKDESLVKWVRSMAPRVRRLASICSGAFILAAAGLLHHRRVTTHWMFSDLLAEADSSIDIDASKLFVRDGHIYTSGGITAGIDLALALVEEDVGPEVMLAVARTMVVFPRRPGGQSQFSAHTSLIEKASRSDLAALRTWMMAHPAADLSVPALAERMSMSVRNFSRLFQSEIGETPAHFAERVRAEAARCKLEQTSFPVEKIAKDCGFGDPERMRRTFQRLYDTSPVDYRARFRSALLT</sequence>
<dbReference type="InterPro" id="IPR018060">
    <property type="entry name" value="HTH_AraC"/>
</dbReference>
<organism evidence="4">
    <name type="scientific">freshwater sediment metagenome</name>
    <dbReference type="NCBI Taxonomy" id="556182"/>
    <lineage>
        <taxon>unclassified sequences</taxon>
        <taxon>metagenomes</taxon>
        <taxon>ecological metagenomes</taxon>
    </lineage>
</organism>
<protein>
    <recommendedName>
        <fullName evidence="3">HTH araC/xylS-type domain-containing protein</fullName>
    </recommendedName>
</protein>
<keyword evidence="1" id="KW-0805">Transcription regulation</keyword>
<dbReference type="AlphaFoldDB" id="A0AA48RBG4"/>
<evidence type="ECO:0000313" key="4">
    <source>
        <dbReference type="EMBL" id="CAJ0882438.1"/>
    </source>
</evidence>
<evidence type="ECO:0000256" key="2">
    <source>
        <dbReference type="ARBA" id="ARBA00023163"/>
    </source>
</evidence>
<dbReference type="Gene3D" id="3.40.50.880">
    <property type="match status" value="1"/>
</dbReference>
<evidence type="ECO:0000259" key="3">
    <source>
        <dbReference type="PROSITE" id="PS01124"/>
    </source>
</evidence>
<dbReference type="PANTHER" id="PTHR43130">
    <property type="entry name" value="ARAC-FAMILY TRANSCRIPTIONAL REGULATOR"/>
    <property type="match status" value="1"/>
</dbReference>
<dbReference type="Gene3D" id="1.10.10.60">
    <property type="entry name" value="Homeodomain-like"/>
    <property type="match status" value="1"/>
</dbReference>
<dbReference type="Pfam" id="PF01965">
    <property type="entry name" value="DJ-1_PfpI"/>
    <property type="match status" value="1"/>
</dbReference>
<name>A0AA48RBG4_9ZZZZ</name>
<dbReference type="Pfam" id="PF12833">
    <property type="entry name" value="HTH_18"/>
    <property type="match status" value="1"/>
</dbReference>
<dbReference type="SUPFAM" id="SSF46689">
    <property type="entry name" value="Homeodomain-like"/>
    <property type="match status" value="2"/>
</dbReference>
<dbReference type="PANTHER" id="PTHR43130:SF3">
    <property type="entry name" value="HTH-TYPE TRANSCRIPTIONAL REGULATOR RV1931C"/>
    <property type="match status" value="1"/>
</dbReference>
<dbReference type="InterPro" id="IPR009057">
    <property type="entry name" value="Homeodomain-like_sf"/>
</dbReference>
<dbReference type="SUPFAM" id="SSF52317">
    <property type="entry name" value="Class I glutamine amidotransferase-like"/>
    <property type="match status" value="1"/>
</dbReference>
<dbReference type="PROSITE" id="PS01124">
    <property type="entry name" value="HTH_ARAC_FAMILY_2"/>
    <property type="match status" value="1"/>
</dbReference>
<feature type="domain" description="HTH araC/xylS-type" evidence="3">
    <location>
        <begin position="238"/>
        <end position="336"/>
    </location>
</feature>
<dbReference type="InterPro" id="IPR052158">
    <property type="entry name" value="INH-QAR"/>
</dbReference>
<dbReference type="GO" id="GO:0043565">
    <property type="term" value="F:sequence-specific DNA binding"/>
    <property type="evidence" value="ECO:0007669"/>
    <property type="project" value="InterPro"/>
</dbReference>
<reference evidence="4" key="1">
    <citation type="submission" date="2023-07" db="EMBL/GenBank/DDBJ databases">
        <authorList>
            <person name="Pelsma A.J. K."/>
        </authorList>
    </citation>
    <scope>NUCLEOTIDE SEQUENCE</scope>
</reference>
<dbReference type="EMBL" id="OY288114">
    <property type="protein sequence ID" value="CAJ0882438.1"/>
    <property type="molecule type" value="Genomic_DNA"/>
</dbReference>
<dbReference type="InterPro" id="IPR002818">
    <property type="entry name" value="DJ-1/PfpI"/>
</dbReference>
<keyword evidence="2" id="KW-0804">Transcription</keyword>
<evidence type="ECO:0000256" key="1">
    <source>
        <dbReference type="ARBA" id="ARBA00023015"/>
    </source>
</evidence>
<dbReference type="SMART" id="SM00342">
    <property type="entry name" value="HTH_ARAC"/>
    <property type="match status" value="1"/>
</dbReference>
<accession>A0AA48RBG4</accession>
<dbReference type="GO" id="GO:0003700">
    <property type="term" value="F:DNA-binding transcription factor activity"/>
    <property type="evidence" value="ECO:0007669"/>
    <property type="project" value="InterPro"/>
</dbReference>
<gene>
    <name evidence="4" type="ORF">AMST5_03337</name>
</gene>
<dbReference type="InterPro" id="IPR029062">
    <property type="entry name" value="Class_I_gatase-like"/>
</dbReference>
<dbReference type="CDD" id="cd03137">
    <property type="entry name" value="GATase1_AraC_1"/>
    <property type="match status" value="1"/>
</dbReference>
<proteinExistence type="predicted"/>